<dbReference type="SUPFAM" id="SSF50156">
    <property type="entry name" value="PDZ domain-like"/>
    <property type="match status" value="1"/>
</dbReference>
<sequence length="582" mass="63873">MSQANKPTLKLHLTPNCDNAGSIASLTASLTIGGCLLNPGDPICAFTGASGSIDPADVIAERCIRVEDDNGPMKAFAEKSRDRLDIHVQGHVQGDVTIHLDTRPGQTASSLRCVNDGLVGTGAFLPRPQASGEYEITVSADTTPPMRLVTSLGEGTLSTTGTETTLQESIFMVGRVQSSSSPAEATSSTTYWLSGLSVPHAIQDYSNNMCVRLVELFGDDEGMHRAFLASNEGTRTCSAGLRSTTAVAMVHDNFNPAGPMAMARAYNKFNVQLPAALSSAVSGVGHNVPLRSVLVEFDARAEVDLDWALVRALTGNMMRTRTRLDPEDDGTSNECFSEGLANMYTICLPFRFELRTRDYRRATLDAFLTAYFTNPLLGTPVSSVPSDSTTWHAESFLQSHYCIYMIRMDCLTRRASVARNTGIERPIDEIVADMGVRRRKGQRVQRRDWLKYMGDWIGYEEARRHLDEVEGGDVLDMDDMKTVFGGIECVDGRVMQMGFDRVSLTKGVVSGVVQGSNADKAGLRDGDEIAWHSTVSECEGNCEKEFTIRVRRNGHVREIRFLPRGEKTVKTWLSVKRDIRQS</sequence>
<accession>A0A5C6G1S5</accession>
<evidence type="ECO:0000313" key="2">
    <source>
        <dbReference type="Proteomes" id="UP000317257"/>
    </source>
</evidence>
<proteinExistence type="predicted"/>
<protein>
    <recommendedName>
        <fullName evidence="3">Pdz/dhr/glgf</fullName>
    </recommendedName>
</protein>
<dbReference type="InterPro" id="IPR036034">
    <property type="entry name" value="PDZ_sf"/>
</dbReference>
<organism evidence="1 2">
    <name type="scientific">Metarhizium rileyi (strain RCEF 4871)</name>
    <name type="common">Nomuraea rileyi</name>
    <dbReference type="NCBI Taxonomy" id="1649241"/>
    <lineage>
        <taxon>Eukaryota</taxon>
        <taxon>Fungi</taxon>
        <taxon>Dikarya</taxon>
        <taxon>Ascomycota</taxon>
        <taxon>Pezizomycotina</taxon>
        <taxon>Sordariomycetes</taxon>
        <taxon>Hypocreomycetidae</taxon>
        <taxon>Hypocreales</taxon>
        <taxon>Clavicipitaceae</taxon>
        <taxon>Metarhizium</taxon>
    </lineage>
</organism>
<reference evidence="2" key="1">
    <citation type="submission" date="2018-12" db="EMBL/GenBank/DDBJ databases">
        <title>The complete genome of Metarhizium rileyi, a key fungal pathogen of Lepidoptera.</title>
        <authorList>
            <person name="Binneck E."/>
            <person name="Lastra C.C.L."/>
            <person name="Sosa-Gomez D.R."/>
        </authorList>
    </citation>
    <scope>NUCLEOTIDE SEQUENCE [LARGE SCALE GENOMIC DNA]</scope>
    <source>
        <strain evidence="2">Cep018-CH2</strain>
    </source>
</reference>
<gene>
    <name evidence="1" type="ORF">ED733_000894</name>
</gene>
<dbReference type="PROSITE" id="PS51257">
    <property type="entry name" value="PROKAR_LIPOPROTEIN"/>
    <property type="match status" value="1"/>
</dbReference>
<evidence type="ECO:0008006" key="3">
    <source>
        <dbReference type="Google" id="ProtNLM"/>
    </source>
</evidence>
<comment type="caution">
    <text evidence="1">The sequence shown here is derived from an EMBL/GenBank/DDBJ whole genome shotgun (WGS) entry which is preliminary data.</text>
</comment>
<dbReference type="Proteomes" id="UP000317257">
    <property type="component" value="Unassembled WGS sequence"/>
</dbReference>
<dbReference type="AlphaFoldDB" id="A0A5C6G1S5"/>
<dbReference type="EMBL" id="SBHS01000035">
    <property type="protein sequence ID" value="TWU71885.1"/>
    <property type="molecule type" value="Genomic_DNA"/>
</dbReference>
<name>A0A5C6G1S5_METRR</name>
<evidence type="ECO:0000313" key="1">
    <source>
        <dbReference type="EMBL" id="TWU71885.1"/>
    </source>
</evidence>